<comment type="caution">
    <text evidence="2">The sequence shown here is derived from an EMBL/GenBank/DDBJ whole genome shotgun (WGS) entry which is preliminary data.</text>
</comment>
<dbReference type="Proteomes" id="UP001159363">
    <property type="component" value="Chromosome 15"/>
</dbReference>
<dbReference type="EMBL" id="JARBHB010000016">
    <property type="protein sequence ID" value="KAJ8866418.1"/>
    <property type="molecule type" value="Genomic_DNA"/>
</dbReference>
<evidence type="ECO:0000256" key="1">
    <source>
        <dbReference type="SAM" id="MobiDB-lite"/>
    </source>
</evidence>
<dbReference type="InterPro" id="IPR036397">
    <property type="entry name" value="RNaseH_sf"/>
</dbReference>
<evidence type="ECO:0000313" key="3">
    <source>
        <dbReference type="Proteomes" id="UP001159363"/>
    </source>
</evidence>
<proteinExistence type="predicted"/>
<gene>
    <name evidence="2" type="ORF">PR048_032261</name>
</gene>
<feature type="compositionally biased region" description="Pro residues" evidence="1">
    <location>
        <begin position="374"/>
        <end position="384"/>
    </location>
</feature>
<name>A0ABQ9G2J6_9NEOP</name>
<reference evidence="2 3" key="1">
    <citation type="submission" date="2023-02" db="EMBL/GenBank/DDBJ databases">
        <title>LHISI_Scaffold_Assembly.</title>
        <authorList>
            <person name="Stuart O.P."/>
            <person name="Cleave R."/>
            <person name="Magrath M.J.L."/>
            <person name="Mikheyev A.S."/>
        </authorList>
    </citation>
    <scope>NUCLEOTIDE SEQUENCE [LARGE SCALE GENOMIC DNA]</scope>
    <source>
        <strain evidence="2">Daus_M_001</strain>
        <tissue evidence="2">Leg muscle</tissue>
    </source>
</reference>
<sequence length="639" mass="72139">MPDKTLNTSLYALDGLRERTRSGIGCSRNPHAVDQRRIDELDYQSRKIDVSRTRSGAHLVYDKWKVLGAPPRQRTVSRRLLKANQRSQHPSQFRKPLSIALHHIGLRKETLIPLYVNIKVSTFFSPYMGTDDHCTMVWRAPGKRHNRILANEWHTSLAADIIFWRAVACDCRSAFFFLLLGTWVSGSWTRPYVPHLLQFLAGIPGAIFQRVNARPHAARALKDCLRLVETSSWRARSPDVFPSRACYPVFVTRRPTFVDPPSASGQHPASDGLLARSCCIVYLSARRRDALLKMSAPQHLKSNPMIPIKAPYDRVKRCRERKTYIKASERVNVDVFTQNKRPCPQHSHAPIFNLEGGELFCPDRDSSPTGILSPLPPVSPPPPEQTRDRDSYESARATRRRRARTQLTSLSAVKPGSISGRGIPKFLQIIVPDDAAGRRVSSGISRFSCPFIPALLHPHLALSSSALKTSVLETANPAFVSPIAGWWRGFLQAASPGGCCNIVVIPGVLMYWKYQARRDRLEGGGREHPLDVRGRTERSWYCSEEGAKGRKAYETPNTKQRMLEYFPVKFAEKSYLPGHVRTGIIVQHHTTRAHHPRTFFFMAVTTEMLQCFAVYLTVEDGPLLWKLDQQRSSAIGEDS</sequence>
<accession>A0ABQ9G2J6</accession>
<protein>
    <submittedName>
        <fullName evidence="2">Uncharacterized protein</fullName>
    </submittedName>
</protein>
<evidence type="ECO:0000313" key="2">
    <source>
        <dbReference type="EMBL" id="KAJ8866418.1"/>
    </source>
</evidence>
<dbReference type="Gene3D" id="3.30.420.10">
    <property type="entry name" value="Ribonuclease H-like superfamily/Ribonuclease H"/>
    <property type="match status" value="1"/>
</dbReference>
<organism evidence="2 3">
    <name type="scientific">Dryococelus australis</name>
    <dbReference type="NCBI Taxonomy" id="614101"/>
    <lineage>
        <taxon>Eukaryota</taxon>
        <taxon>Metazoa</taxon>
        <taxon>Ecdysozoa</taxon>
        <taxon>Arthropoda</taxon>
        <taxon>Hexapoda</taxon>
        <taxon>Insecta</taxon>
        <taxon>Pterygota</taxon>
        <taxon>Neoptera</taxon>
        <taxon>Polyneoptera</taxon>
        <taxon>Phasmatodea</taxon>
        <taxon>Verophasmatodea</taxon>
        <taxon>Anareolatae</taxon>
        <taxon>Phasmatidae</taxon>
        <taxon>Eurycanthinae</taxon>
        <taxon>Dryococelus</taxon>
    </lineage>
</organism>
<keyword evidence="3" id="KW-1185">Reference proteome</keyword>
<feature type="region of interest" description="Disordered" evidence="1">
    <location>
        <begin position="369"/>
        <end position="410"/>
    </location>
</feature>